<organism evidence="1 2">
    <name type="scientific">Larkinella arboricola</name>
    <dbReference type="NCBI Taxonomy" id="643671"/>
    <lineage>
        <taxon>Bacteria</taxon>
        <taxon>Pseudomonadati</taxon>
        <taxon>Bacteroidota</taxon>
        <taxon>Cytophagia</taxon>
        <taxon>Cytophagales</taxon>
        <taxon>Spirosomataceae</taxon>
        <taxon>Larkinella</taxon>
    </lineage>
</organism>
<dbReference type="Proteomes" id="UP000248790">
    <property type="component" value="Unassembled WGS sequence"/>
</dbReference>
<comment type="caution">
    <text evidence="1">The sequence shown here is derived from an EMBL/GenBank/DDBJ whole genome shotgun (WGS) entry which is preliminary data.</text>
</comment>
<dbReference type="EMBL" id="QLMC01000028">
    <property type="protein sequence ID" value="RAJ89179.1"/>
    <property type="molecule type" value="Genomic_DNA"/>
</dbReference>
<gene>
    <name evidence="1" type="ORF">LX87_05710</name>
</gene>
<evidence type="ECO:0000313" key="2">
    <source>
        <dbReference type="Proteomes" id="UP000248790"/>
    </source>
</evidence>
<evidence type="ECO:0000313" key="1">
    <source>
        <dbReference type="EMBL" id="RAJ89179.1"/>
    </source>
</evidence>
<sequence>MKEYLIYDSFFNYIVIVSRGSEVVRLINLNGFHKKGFNRIQLMHWICKMPMLIEKSPVNSMHNSVEIPVNSMHIPVNSMHNSAQALWFTARYKAPNIAE</sequence>
<dbReference type="AlphaFoldDB" id="A0A327WFD3"/>
<keyword evidence="2" id="KW-1185">Reference proteome</keyword>
<reference evidence="1 2" key="1">
    <citation type="submission" date="2018-06" db="EMBL/GenBank/DDBJ databases">
        <title>Genomic Encyclopedia of Archaeal and Bacterial Type Strains, Phase II (KMG-II): from individual species to whole genera.</title>
        <authorList>
            <person name="Goeker M."/>
        </authorList>
    </citation>
    <scope>NUCLEOTIDE SEQUENCE [LARGE SCALE GENOMIC DNA]</scope>
    <source>
        <strain evidence="1 2">DSM 21851</strain>
    </source>
</reference>
<proteinExistence type="predicted"/>
<name>A0A327WFD3_LARAB</name>
<protein>
    <submittedName>
        <fullName evidence="1">Uncharacterized protein</fullName>
    </submittedName>
</protein>
<accession>A0A327WFD3</accession>